<dbReference type="EMBL" id="FLQY01000052">
    <property type="protein sequence ID" value="SBT05203.1"/>
    <property type="molecule type" value="Genomic_DNA"/>
</dbReference>
<sequence>MMLSLKYFPYLIIFLDFDLPGDRLNRNDHLNRFNWGHYRCGYG</sequence>
<proteinExistence type="predicted"/>
<accession>A0A1A8XMM8</accession>
<reference evidence="1 2" key="1">
    <citation type="submission" date="2016-06" db="EMBL/GenBank/DDBJ databases">
        <authorList>
            <person name="Kjaerup R.B."/>
            <person name="Dalgaard T.S."/>
            <person name="Juul-Madsen H.R."/>
        </authorList>
    </citation>
    <scope>NUCLEOTIDE SEQUENCE [LARGE SCALE GENOMIC DNA]</scope>
    <source>
        <strain evidence="1">2</strain>
    </source>
</reference>
<dbReference type="Proteomes" id="UP000199600">
    <property type="component" value="Unassembled WGS sequence"/>
</dbReference>
<evidence type="ECO:0000313" key="2">
    <source>
        <dbReference type="Proteomes" id="UP000199600"/>
    </source>
</evidence>
<gene>
    <name evidence="1" type="ORF">PROAA_1450021</name>
</gene>
<dbReference type="AlphaFoldDB" id="A0A1A8XMM8"/>
<protein>
    <submittedName>
        <fullName evidence="1">Uncharacterized protein</fullName>
    </submittedName>
</protein>
<evidence type="ECO:0000313" key="1">
    <source>
        <dbReference type="EMBL" id="SBT05203.1"/>
    </source>
</evidence>
<keyword evidence="2" id="KW-1185">Reference proteome</keyword>
<name>A0A1A8XMM8_9RHOO</name>
<organism evidence="1 2">
    <name type="scientific">Candidatus Propionivibrio aalborgensis</name>
    <dbReference type="NCBI Taxonomy" id="1860101"/>
    <lineage>
        <taxon>Bacteria</taxon>
        <taxon>Pseudomonadati</taxon>
        <taxon>Pseudomonadota</taxon>
        <taxon>Betaproteobacteria</taxon>
        <taxon>Rhodocyclales</taxon>
        <taxon>Rhodocyclaceae</taxon>
        <taxon>Propionivibrio</taxon>
    </lineage>
</organism>